<name>A0AAW1NYU1_9CHLO</name>
<reference evidence="2 3" key="1">
    <citation type="journal article" date="2024" name="Nat. Commun.">
        <title>Phylogenomics reveals the evolutionary origins of lichenization in chlorophyte algae.</title>
        <authorList>
            <person name="Puginier C."/>
            <person name="Libourel C."/>
            <person name="Otte J."/>
            <person name="Skaloud P."/>
            <person name="Haon M."/>
            <person name="Grisel S."/>
            <person name="Petersen M."/>
            <person name="Berrin J.G."/>
            <person name="Delaux P.M."/>
            <person name="Dal Grande F."/>
            <person name="Keller J."/>
        </authorList>
    </citation>
    <scope>NUCLEOTIDE SEQUENCE [LARGE SCALE GENOMIC DNA]</scope>
    <source>
        <strain evidence="2 3">SAG 2036</strain>
    </source>
</reference>
<evidence type="ECO:0000313" key="2">
    <source>
        <dbReference type="EMBL" id="KAK9801321.1"/>
    </source>
</evidence>
<dbReference type="AlphaFoldDB" id="A0AAW1NYU1"/>
<gene>
    <name evidence="2" type="ORF">WJX73_002816</name>
</gene>
<dbReference type="Proteomes" id="UP001465755">
    <property type="component" value="Unassembled WGS sequence"/>
</dbReference>
<dbReference type="EMBL" id="JALJOQ010000077">
    <property type="protein sequence ID" value="KAK9801321.1"/>
    <property type="molecule type" value="Genomic_DNA"/>
</dbReference>
<protein>
    <submittedName>
        <fullName evidence="2">Uncharacterized protein</fullName>
    </submittedName>
</protein>
<organism evidence="2 3">
    <name type="scientific">Symbiochloris irregularis</name>
    <dbReference type="NCBI Taxonomy" id="706552"/>
    <lineage>
        <taxon>Eukaryota</taxon>
        <taxon>Viridiplantae</taxon>
        <taxon>Chlorophyta</taxon>
        <taxon>core chlorophytes</taxon>
        <taxon>Trebouxiophyceae</taxon>
        <taxon>Trebouxiales</taxon>
        <taxon>Trebouxiaceae</taxon>
        <taxon>Symbiochloris</taxon>
    </lineage>
</organism>
<sequence>MKFLECQQLGGELAHAVQCNLSEQRWPDQSPLNKFLKKFEPIRKPQFGASVAGLQEGTGLHRTSSCDSVSPVLLTRISFAVQQILRSQRPRPQRAREDSLLGVETPQQ</sequence>
<feature type="region of interest" description="Disordered" evidence="1">
    <location>
        <begin position="87"/>
        <end position="108"/>
    </location>
</feature>
<accession>A0AAW1NYU1</accession>
<comment type="caution">
    <text evidence="2">The sequence shown here is derived from an EMBL/GenBank/DDBJ whole genome shotgun (WGS) entry which is preliminary data.</text>
</comment>
<proteinExistence type="predicted"/>
<evidence type="ECO:0000313" key="3">
    <source>
        <dbReference type="Proteomes" id="UP001465755"/>
    </source>
</evidence>
<keyword evidence="3" id="KW-1185">Reference proteome</keyword>
<evidence type="ECO:0000256" key="1">
    <source>
        <dbReference type="SAM" id="MobiDB-lite"/>
    </source>
</evidence>